<comment type="similarity">
    <text evidence="2">Belongs to the multi antimicrobial extrusion (MATE) (TC 2.A.66.1) family.</text>
</comment>
<feature type="transmembrane region" description="Helical" evidence="7">
    <location>
        <begin position="282"/>
        <end position="302"/>
    </location>
</feature>
<dbReference type="GO" id="GO:0015297">
    <property type="term" value="F:antiporter activity"/>
    <property type="evidence" value="ECO:0007669"/>
    <property type="project" value="InterPro"/>
</dbReference>
<evidence type="ECO:0000256" key="2">
    <source>
        <dbReference type="ARBA" id="ARBA00010199"/>
    </source>
</evidence>
<dbReference type="Proteomes" id="UP001642409">
    <property type="component" value="Unassembled WGS sequence"/>
</dbReference>
<comment type="subcellular location">
    <subcellularLocation>
        <location evidence="1">Cell membrane</location>
        <topology evidence="1">Multi-pass membrane protein</topology>
    </subcellularLocation>
</comment>
<dbReference type="PANTHER" id="PTHR43823">
    <property type="entry name" value="SPORULATION PROTEIN YKVU"/>
    <property type="match status" value="1"/>
</dbReference>
<dbReference type="Pfam" id="PF01554">
    <property type="entry name" value="MatE"/>
    <property type="match status" value="1"/>
</dbReference>
<accession>A0AA86QPJ1</accession>
<feature type="transmembrane region" description="Helical" evidence="7">
    <location>
        <begin position="174"/>
        <end position="196"/>
    </location>
</feature>
<feature type="transmembrane region" description="Helical" evidence="7">
    <location>
        <begin position="413"/>
        <end position="432"/>
    </location>
</feature>
<keyword evidence="3" id="KW-1003">Cell membrane</keyword>
<feature type="transmembrane region" description="Helical" evidence="7">
    <location>
        <begin position="381"/>
        <end position="401"/>
    </location>
</feature>
<dbReference type="EMBL" id="CAXDID020000010">
    <property type="protein sequence ID" value="CAL5979310.1"/>
    <property type="molecule type" value="Genomic_DNA"/>
</dbReference>
<dbReference type="InterPro" id="IPR002528">
    <property type="entry name" value="MATE_fam"/>
</dbReference>
<keyword evidence="5 7" id="KW-1133">Transmembrane helix</keyword>
<evidence type="ECO:0000256" key="5">
    <source>
        <dbReference type="ARBA" id="ARBA00022989"/>
    </source>
</evidence>
<proteinExistence type="inferred from homology"/>
<sequence length="549" mass="61900">MDIKNEQISNTIVVADQAQQQQDKNQILLDSDNHQIDKLVNRLRDLNVDSLLWYFALPALIANAVSAITNTLQGNIQKSYLGDVGLSAQGIVQPLELILTMYISVGLSGGLVYFISPALGRRDFVTAQKYLMHYMVYYLLIIIIIPLFTLPFMNSLVISLGAEQGGDIAKYASQYGYVIFSAGTIVYSINYGFGNILRATSRSVFNSVKQICTALIELLCVYLFYKYVVGKGLTQTYTNAAAPVIANFITAIPVILLYIPFRKFNKTYKLKFSNKGWKPFDFLAMWEILYIAIPDLLTQFQIPIVVIVGNKLLARITHSYIQLNTLVTVLTVVYKTSPLIVLSNQTFSFAFGPSFGYALGMRNWTRVREIMRKTFYYQTSFNFLFWIVMNIAIEAICKAMLKGYTPMIDDCTFGFRCYNAVMPLMTCFLCVNDINQMEQKPIKAILIQVSRLVLVLVFEAVFTIGLNNSKGLYYGVLVGDLVAAIIGMINFVERYLIYGKLERGEITTKQAGIAEVTGDSKKCWRRARKTDVETRDIQVISEDNRAIAA</sequence>
<dbReference type="GO" id="GO:0005886">
    <property type="term" value="C:plasma membrane"/>
    <property type="evidence" value="ECO:0007669"/>
    <property type="project" value="UniProtKB-SubCell"/>
</dbReference>
<protein>
    <submittedName>
        <fullName evidence="8">DinF protein</fullName>
    </submittedName>
    <submittedName>
        <fullName evidence="9">DinF_protein</fullName>
    </submittedName>
</protein>
<keyword evidence="10" id="KW-1185">Reference proteome</keyword>
<evidence type="ECO:0000256" key="4">
    <source>
        <dbReference type="ARBA" id="ARBA00022692"/>
    </source>
</evidence>
<organism evidence="8">
    <name type="scientific">Hexamita inflata</name>
    <dbReference type="NCBI Taxonomy" id="28002"/>
    <lineage>
        <taxon>Eukaryota</taxon>
        <taxon>Metamonada</taxon>
        <taxon>Diplomonadida</taxon>
        <taxon>Hexamitidae</taxon>
        <taxon>Hexamitinae</taxon>
        <taxon>Hexamita</taxon>
    </lineage>
</organism>
<reference evidence="8" key="1">
    <citation type="submission" date="2023-06" db="EMBL/GenBank/DDBJ databases">
        <authorList>
            <person name="Kurt Z."/>
        </authorList>
    </citation>
    <scope>NUCLEOTIDE SEQUENCE</scope>
</reference>
<feature type="transmembrane region" description="Helical" evidence="7">
    <location>
        <begin position="444"/>
        <end position="466"/>
    </location>
</feature>
<dbReference type="InterPro" id="IPR051327">
    <property type="entry name" value="MATE_MepA_subfamily"/>
</dbReference>
<keyword evidence="6 7" id="KW-0472">Membrane</keyword>
<feature type="transmembrane region" description="Helical" evidence="7">
    <location>
        <begin position="91"/>
        <end position="115"/>
    </location>
</feature>
<feature type="transmembrane region" description="Helical" evidence="7">
    <location>
        <begin position="472"/>
        <end position="492"/>
    </location>
</feature>
<feature type="transmembrane region" description="Helical" evidence="7">
    <location>
        <begin position="208"/>
        <end position="228"/>
    </location>
</feature>
<evidence type="ECO:0000256" key="3">
    <source>
        <dbReference type="ARBA" id="ARBA00022475"/>
    </source>
</evidence>
<dbReference type="AlphaFoldDB" id="A0AA86QPJ1"/>
<feature type="transmembrane region" description="Helical" evidence="7">
    <location>
        <begin position="240"/>
        <end position="261"/>
    </location>
</feature>
<reference evidence="9 10" key="2">
    <citation type="submission" date="2024-07" db="EMBL/GenBank/DDBJ databases">
        <authorList>
            <person name="Akdeniz Z."/>
        </authorList>
    </citation>
    <scope>NUCLEOTIDE SEQUENCE [LARGE SCALE GENOMIC DNA]</scope>
</reference>
<feature type="transmembrane region" description="Helical" evidence="7">
    <location>
        <begin position="136"/>
        <end position="162"/>
    </location>
</feature>
<evidence type="ECO:0000256" key="6">
    <source>
        <dbReference type="ARBA" id="ARBA00023136"/>
    </source>
</evidence>
<evidence type="ECO:0000313" key="8">
    <source>
        <dbReference type="EMBL" id="CAI9955625.1"/>
    </source>
</evidence>
<feature type="transmembrane region" description="Helical" evidence="7">
    <location>
        <begin position="51"/>
        <end position="71"/>
    </location>
</feature>
<evidence type="ECO:0000313" key="10">
    <source>
        <dbReference type="Proteomes" id="UP001642409"/>
    </source>
</evidence>
<dbReference type="GO" id="GO:0042910">
    <property type="term" value="F:xenobiotic transmembrane transporter activity"/>
    <property type="evidence" value="ECO:0007669"/>
    <property type="project" value="InterPro"/>
</dbReference>
<evidence type="ECO:0000256" key="1">
    <source>
        <dbReference type="ARBA" id="ARBA00004651"/>
    </source>
</evidence>
<name>A0AA86QPJ1_9EUKA</name>
<gene>
    <name evidence="8" type="ORF">HINF_LOCUS43270</name>
    <name evidence="9" type="ORF">HINF_LOCUS5457</name>
</gene>
<dbReference type="EMBL" id="CATOUU010000865">
    <property type="protein sequence ID" value="CAI9955625.1"/>
    <property type="molecule type" value="Genomic_DNA"/>
</dbReference>
<evidence type="ECO:0000313" key="9">
    <source>
        <dbReference type="EMBL" id="CAL5979310.1"/>
    </source>
</evidence>
<comment type="caution">
    <text evidence="8">The sequence shown here is derived from an EMBL/GenBank/DDBJ whole genome shotgun (WGS) entry which is preliminary data.</text>
</comment>
<keyword evidence="4 7" id="KW-0812">Transmembrane</keyword>
<dbReference type="PANTHER" id="PTHR43823:SF3">
    <property type="entry name" value="MULTIDRUG EXPORT PROTEIN MEPA"/>
    <property type="match status" value="1"/>
</dbReference>
<evidence type="ECO:0000256" key="7">
    <source>
        <dbReference type="SAM" id="Phobius"/>
    </source>
</evidence>